<reference evidence="15" key="1">
    <citation type="journal article" date="2020" name="Phytopathology">
        <title>Genome sequence and comparative analysis of Colletotrichum gloeosporioides isolated from Liriodendron leaves.</title>
        <authorList>
            <person name="Fu F.F."/>
            <person name="Hao Z."/>
            <person name="Wang P."/>
            <person name="Lu Y."/>
            <person name="Xue L.J."/>
            <person name="Wei G."/>
            <person name="Tian Y."/>
            <person name="Baishi H."/>
            <person name="Xu H."/>
            <person name="Shi J."/>
            <person name="Cheng T."/>
            <person name="Wang G."/>
            <person name="Yi Y."/>
            <person name="Chen J."/>
        </authorList>
    </citation>
    <scope>NUCLEOTIDE SEQUENCE</scope>
    <source>
        <strain evidence="15">Lc1</strain>
    </source>
</reference>
<evidence type="ECO:0000256" key="4">
    <source>
        <dbReference type="ARBA" id="ARBA00013202"/>
    </source>
</evidence>
<dbReference type="RefSeq" id="XP_045257030.1">
    <property type="nucleotide sequence ID" value="XM_045404549.1"/>
</dbReference>
<dbReference type="InterPro" id="IPR047213">
    <property type="entry name" value="TPP_PYR_PDC_IPDC-like"/>
</dbReference>
<dbReference type="Gene3D" id="3.40.50.970">
    <property type="match status" value="2"/>
</dbReference>
<dbReference type="SUPFAM" id="SSF52518">
    <property type="entry name" value="Thiamin diphosphate-binding fold (THDP-binding)"/>
    <property type="match status" value="2"/>
</dbReference>
<evidence type="ECO:0000256" key="2">
    <source>
        <dbReference type="ARBA" id="ARBA00001964"/>
    </source>
</evidence>
<feature type="region of interest" description="Disordered" evidence="13">
    <location>
        <begin position="899"/>
        <end position="928"/>
    </location>
</feature>
<dbReference type="GO" id="GO:0000287">
    <property type="term" value="F:magnesium ion binding"/>
    <property type="evidence" value="ECO:0007669"/>
    <property type="project" value="InterPro"/>
</dbReference>
<sequence>MADIRTQALKEPIDVAEYLFKRLHQVGVRSVHGLPGDYNLVALDYLPGSGLTWVGSVNELNAGYAADGYARVKGISAIITTFGVGELSAINALAGAYSEHVPVVHIVGCPSTISQRNGMLLHHTLGNGDFNVFANMSSQISCDVAKLNNPAEIANQIDHALKECWIRSRPVYVMLPTDMVQKKVEGERLRTPIDLSEIPNDPAKEDYVVEVVLKSLHAAKKPVMLIDACAIRHRVLPEVHDLLEKAKVPVFVTPMGKGAVNETHPNYGGVYAGDASQPDVKERVESSDLILSIGGLKSDFNTAGFSYRTSQLNTINFHSTHTTVRYSEYPGVTMRGVLRKVINNLDPEKLSIVPSPDVSNNLPIDDNDPSQTITQKYLWPRVGRYLRDNDIVVTETGTANFGIWDTKFPAGVTALSQVLWGSIGWSVGAAQGAALAVKDAGEDRRTILFVGDGSFQLTAQEITTMLRHGLNPTIFVICNDGFTIERFIHGMEAEYNDIVQWQYKELVTVFGGTEQTAKKFVVKTKDELEKLLTDENFNNPTTLQFVELYVPKEDAPRALIMTAEASAKNNAKVEEIIDIPLSSDFVVPSSVLPRCVDTMADRAGMADGGRGTGAWQTPHQKAKVANLQDRDASLEVGDQGVWVTFARGMDSKAIREFNFICDEYGKTIYGLVPPGEDIEPGDEDEDIEASIKKELVSMSSVNQKNSKRNFKAIRAGIECVFFMKTRDPIEPVELCRRICRDAGACPDLKERKTKYINRLTPVSALDKASENGVVRTARKALASWFNLTASETAVEDGVGVKNDVAGADGNETGPEIKLDAKHAYTYAIRPSIRSNSSIERDDLIKQIASTIDQRHKVNLSNPDKVILVDIFQSYCGMSVINGSDWDGLKKLNVNEMYKASPGAKGAKPKSSPIETEKTPEEGIMGEAA</sequence>
<dbReference type="InterPro" id="IPR029035">
    <property type="entry name" value="DHS-like_NAD/FAD-binding_dom"/>
</dbReference>
<evidence type="ECO:0000256" key="13">
    <source>
        <dbReference type="SAM" id="MobiDB-lite"/>
    </source>
</evidence>
<evidence type="ECO:0000256" key="1">
    <source>
        <dbReference type="ARBA" id="ARBA00001041"/>
    </source>
</evidence>
<dbReference type="Pfam" id="PF02776">
    <property type="entry name" value="TPP_enzyme_N"/>
    <property type="match status" value="1"/>
</dbReference>
<evidence type="ECO:0000259" key="14">
    <source>
        <dbReference type="PROSITE" id="PS51165"/>
    </source>
</evidence>
<dbReference type="EC" id="4.1.1.1" evidence="4"/>
<evidence type="ECO:0000313" key="15">
    <source>
        <dbReference type="EMBL" id="KAF3797870.1"/>
    </source>
</evidence>
<evidence type="ECO:0000313" key="16">
    <source>
        <dbReference type="Proteomes" id="UP000613401"/>
    </source>
</evidence>
<dbReference type="CDD" id="cd02005">
    <property type="entry name" value="TPP_PDC_IPDC"/>
    <property type="match status" value="1"/>
</dbReference>
<name>A0A8H4FDF7_COLGL</name>
<feature type="domain" description="THUMP" evidence="14">
    <location>
        <begin position="776"/>
        <end position="881"/>
    </location>
</feature>
<keyword evidence="16" id="KW-1185">Reference proteome</keyword>
<dbReference type="EMBL" id="WVTB01000105">
    <property type="protein sequence ID" value="KAF3797870.1"/>
    <property type="molecule type" value="Genomic_DNA"/>
</dbReference>
<dbReference type="GO" id="GO:0000949">
    <property type="term" value="P:aromatic amino acid family catabolic process to alcohol via Ehrlich pathway"/>
    <property type="evidence" value="ECO:0007669"/>
    <property type="project" value="TreeGrafter"/>
</dbReference>
<comment type="caution">
    <text evidence="15">The sequence shown here is derived from an EMBL/GenBank/DDBJ whole genome shotgun (WGS) entry which is preliminary data.</text>
</comment>
<dbReference type="Gene3D" id="3.40.50.1220">
    <property type="entry name" value="TPP-binding domain"/>
    <property type="match status" value="1"/>
</dbReference>
<dbReference type="Pfam" id="PF00205">
    <property type="entry name" value="TPP_enzyme_M"/>
    <property type="match status" value="1"/>
</dbReference>
<evidence type="ECO:0000256" key="7">
    <source>
        <dbReference type="ARBA" id="ARBA00022793"/>
    </source>
</evidence>
<keyword evidence="7" id="KW-0210">Decarboxylase</keyword>
<keyword evidence="11" id="KW-0694">RNA-binding</keyword>
<accession>A0A8H4FDF7</accession>
<dbReference type="PANTHER" id="PTHR43452">
    <property type="entry name" value="PYRUVATE DECARBOXYLASE"/>
    <property type="match status" value="1"/>
</dbReference>
<dbReference type="FunFam" id="3.40.50.970:FF:000024">
    <property type="entry name" value="Pyruvate decarboxylase isozyme"/>
    <property type="match status" value="1"/>
</dbReference>
<dbReference type="Pfam" id="PF02926">
    <property type="entry name" value="THUMP"/>
    <property type="match status" value="1"/>
</dbReference>
<dbReference type="InterPro" id="IPR012000">
    <property type="entry name" value="Thiamin_PyroP_enz_cen_dom"/>
</dbReference>
<dbReference type="SUPFAM" id="SSF52467">
    <property type="entry name" value="DHS-like NAD/FAD-binding domain"/>
    <property type="match status" value="1"/>
</dbReference>
<dbReference type="Gene3D" id="3.30.2300.10">
    <property type="entry name" value="THUMP superfamily"/>
    <property type="match status" value="1"/>
</dbReference>
<keyword evidence="9 12" id="KW-0786">Thiamine pyrophosphate</keyword>
<evidence type="ECO:0000256" key="9">
    <source>
        <dbReference type="ARBA" id="ARBA00023052"/>
    </source>
</evidence>
<keyword evidence="6" id="KW-0479">Metal-binding</keyword>
<dbReference type="Pfam" id="PF02775">
    <property type="entry name" value="TPP_enzyme_C"/>
    <property type="match status" value="1"/>
</dbReference>
<dbReference type="GO" id="GO:0003723">
    <property type="term" value="F:RNA binding"/>
    <property type="evidence" value="ECO:0007669"/>
    <property type="project" value="UniProtKB-UniRule"/>
</dbReference>
<dbReference type="SUPFAM" id="SSF143437">
    <property type="entry name" value="THUMP domain-like"/>
    <property type="match status" value="1"/>
</dbReference>
<organism evidence="15 16">
    <name type="scientific">Colletotrichum gloeosporioides</name>
    <name type="common">Anthracnose fungus</name>
    <name type="synonym">Glomerella cingulata</name>
    <dbReference type="NCBI Taxonomy" id="474922"/>
    <lineage>
        <taxon>Eukaryota</taxon>
        <taxon>Fungi</taxon>
        <taxon>Dikarya</taxon>
        <taxon>Ascomycota</taxon>
        <taxon>Pezizomycotina</taxon>
        <taxon>Sordariomycetes</taxon>
        <taxon>Hypocreomycetidae</taxon>
        <taxon>Glomerellales</taxon>
        <taxon>Glomerellaceae</taxon>
        <taxon>Colletotrichum</taxon>
        <taxon>Colletotrichum gloeosporioides species complex</taxon>
    </lineage>
</organism>
<feature type="compositionally biased region" description="Low complexity" evidence="13">
    <location>
        <begin position="899"/>
        <end position="912"/>
    </location>
</feature>
<evidence type="ECO:0000256" key="11">
    <source>
        <dbReference type="PROSITE-ProRule" id="PRU00529"/>
    </source>
</evidence>
<dbReference type="InterPro" id="IPR047214">
    <property type="entry name" value="TPP_PDC_IPDC"/>
</dbReference>
<comment type="cofactor">
    <cofactor evidence="2">
        <name>thiamine diphosphate</name>
        <dbReference type="ChEBI" id="CHEBI:58937"/>
    </cofactor>
</comment>
<dbReference type="InterPro" id="IPR011766">
    <property type="entry name" value="TPP_enzyme_TPP-bd"/>
</dbReference>
<dbReference type="GeneID" id="69011655"/>
<dbReference type="GO" id="GO:0030976">
    <property type="term" value="F:thiamine pyrophosphate binding"/>
    <property type="evidence" value="ECO:0007669"/>
    <property type="project" value="InterPro"/>
</dbReference>
<evidence type="ECO:0000256" key="10">
    <source>
        <dbReference type="ARBA" id="ARBA00023239"/>
    </source>
</evidence>
<gene>
    <name evidence="15" type="ORF">GCG54_00004500</name>
</gene>
<dbReference type="InterPro" id="IPR012110">
    <property type="entry name" value="PDC/IPDC-like"/>
</dbReference>
<reference evidence="15" key="2">
    <citation type="submission" date="2020-03" db="EMBL/GenBank/DDBJ databases">
        <authorList>
            <person name="Fu F.-F."/>
            <person name="Chen J."/>
        </authorList>
    </citation>
    <scope>NUCLEOTIDE SEQUENCE</scope>
    <source>
        <strain evidence="15">Lc1</strain>
    </source>
</reference>
<dbReference type="PROSITE" id="PS51165">
    <property type="entry name" value="THUMP"/>
    <property type="match status" value="1"/>
</dbReference>
<protein>
    <recommendedName>
        <fullName evidence="5">Pyruvate decarboxylase</fullName>
        <ecNumber evidence="4">4.1.1.1</ecNumber>
    </recommendedName>
</protein>
<evidence type="ECO:0000256" key="8">
    <source>
        <dbReference type="ARBA" id="ARBA00022842"/>
    </source>
</evidence>
<dbReference type="AlphaFoldDB" id="A0A8H4FDF7"/>
<keyword evidence="15" id="KW-0670">Pyruvate</keyword>
<dbReference type="InterPro" id="IPR012001">
    <property type="entry name" value="Thiamin_PyroP_enz_TPP-bd_dom"/>
</dbReference>
<evidence type="ECO:0000256" key="12">
    <source>
        <dbReference type="RuleBase" id="RU362132"/>
    </source>
</evidence>
<evidence type="ECO:0000256" key="3">
    <source>
        <dbReference type="ARBA" id="ARBA00007812"/>
    </source>
</evidence>
<proteinExistence type="inferred from homology"/>
<dbReference type="GO" id="GO:0005829">
    <property type="term" value="C:cytosol"/>
    <property type="evidence" value="ECO:0007669"/>
    <property type="project" value="TreeGrafter"/>
</dbReference>
<comment type="similarity">
    <text evidence="3 12">Belongs to the TPP enzyme family.</text>
</comment>
<dbReference type="GO" id="GO:0005634">
    <property type="term" value="C:nucleus"/>
    <property type="evidence" value="ECO:0007669"/>
    <property type="project" value="TreeGrafter"/>
</dbReference>
<dbReference type="FunFam" id="3.40.50.970:FF:000019">
    <property type="entry name" value="Pyruvate decarboxylase isozyme"/>
    <property type="match status" value="1"/>
</dbReference>
<dbReference type="InterPro" id="IPR004114">
    <property type="entry name" value="THUMP_dom"/>
</dbReference>
<comment type="catalytic activity">
    <reaction evidence="1">
        <text>a 2-oxocarboxylate + H(+) = an aldehyde + CO2</text>
        <dbReference type="Rhea" id="RHEA:11628"/>
        <dbReference type="ChEBI" id="CHEBI:15378"/>
        <dbReference type="ChEBI" id="CHEBI:16526"/>
        <dbReference type="ChEBI" id="CHEBI:17478"/>
        <dbReference type="ChEBI" id="CHEBI:35179"/>
        <dbReference type="EC" id="4.1.1.1"/>
    </reaction>
</comment>
<dbReference type="GO" id="GO:0006400">
    <property type="term" value="P:tRNA modification"/>
    <property type="evidence" value="ECO:0007669"/>
    <property type="project" value="InterPro"/>
</dbReference>
<dbReference type="GO" id="GO:0004737">
    <property type="term" value="F:pyruvate decarboxylase activity"/>
    <property type="evidence" value="ECO:0007669"/>
    <property type="project" value="UniProtKB-EC"/>
</dbReference>
<dbReference type="CDD" id="cd11717">
    <property type="entry name" value="THUMP_THUMPD1_like"/>
    <property type="match status" value="1"/>
</dbReference>
<keyword evidence="10" id="KW-0456">Lyase</keyword>
<keyword evidence="8" id="KW-0460">Magnesium</keyword>
<dbReference type="Proteomes" id="UP000613401">
    <property type="component" value="Unassembled WGS sequence"/>
</dbReference>
<evidence type="ECO:0000256" key="5">
    <source>
        <dbReference type="ARBA" id="ARBA00014422"/>
    </source>
</evidence>
<dbReference type="CDD" id="cd07038">
    <property type="entry name" value="TPP_PYR_PDC_IPDC_like"/>
    <property type="match status" value="1"/>
</dbReference>
<dbReference type="InterPro" id="IPR040183">
    <property type="entry name" value="THUMPD1-like"/>
</dbReference>
<dbReference type="PANTHER" id="PTHR43452:SF30">
    <property type="entry name" value="PYRUVATE DECARBOXYLASE ISOZYME 1-RELATED"/>
    <property type="match status" value="1"/>
</dbReference>
<evidence type="ECO:0000256" key="6">
    <source>
        <dbReference type="ARBA" id="ARBA00022723"/>
    </source>
</evidence>
<dbReference type="InterPro" id="IPR029061">
    <property type="entry name" value="THDP-binding"/>
</dbReference>